<dbReference type="InterPro" id="IPR002550">
    <property type="entry name" value="CNNM"/>
</dbReference>
<keyword evidence="8 10" id="KW-0472">Membrane</keyword>
<feature type="domain" description="CBS" evidence="12">
    <location>
        <begin position="277"/>
        <end position="340"/>
    </location>
</feature>
<evidence type="ECO:0000256" key="10">
    <source>
        <dbReference type="PROSITE-ProRule" id="PRU01193"/>
    </source>
</evidence>
<protein>
    <recommendedName>
        <fullName evidence="16">HlyC/CorC family transporter</fullName>
    </recommendedName>
</protein>
<feature type="transmembrane region" description="Helical" evidence="11">
    <location>
        <begin position="12"/>
        <end position="35"/>
    </location>
</feature>
<evidence type="ECO:0000256" key="7">
    <source>
        <dbReference type="ARBA" id="ARBA00023122"/>
    </source>
</evidence>
<feature type="domain" description="CNNM transmembrane" evidence="13">
    <location>
        <begin position="4"/>
        <end position="194"/>
    </location>
</feature>
<accession>Q2J2R2</accession>
<feature type="transmembrane region" description="Helical" evidence="11">
    <location>
        <begin position="136"/>
        <end position="156"/>
    </location>
</feature>
<dbReference type="PROSITE" id="PS51371">
    <property type="entry name" value="CBS"/>
    <property type="match status" value="2"/>
</dbReference>
<evidence type="ECO:0000256" key="1">
    <source>
        <dbReference type="ARBA" id="ARBA00004651"/>
    </source>
</evidence>
<dbReference type="InterPro" id="IPR005170">
    <property type="entry name" value="Transptr-assoc_dom"/>
</dbReference>
<dbReference type="EMBL" id="CP000250">
    <property type="protein sequence ID" value="ABD05248.1"/>
    <property type="molecule type" value="Genomic_DNA"/>
</dbReference>
<dbReference type="InterPro" id="IPR044751">
    <property type="entry name" value="Ion_transp-like_CBS"/>
</dbReference>
<keyword evidence="5" id="KW-0677">Repeat</keyword>
<keyword evidence="4 10" id="KW-0812">Transmembrane</keyword>
<sequence length="447" mass="49030">MSEREIMDWVTSGIVIACLFGSAFFSASETALTAASRANMMRLAKQGSRNAGIVGRLLATRERMIGALLLGNNIFNIGASALATGLFTAWFGEFGVLYATAVMTALVVIFAEVLPKTVAINAPDRFALLVAKPMRLMVLVLGPLLTVIEALVRVLMRLLGIKVGAHQSLLSATERLRGAVELIHHEGGVAKHDRDMFGGLLDLSELQVSDVMVHRTEMVMVNADLPPEELVREVLATEYTRIPLWREKPENIIGVLHAKDLLRAMRAADGDAGKIDVNKIALPPWFVPEMRLVSEQLKAFRSRKTHFALVVDEYGEVEGMVTLEDILEEIVGDISDEHDVVVAGVRTQPDGSVVVDGSVPIRDLNRAMDWNLPDEEATTIAGLVIHEARSIPVRGQSFTFHGFRFRVLRRERNRITALRIVPVLRETEAELADKKSGKIARIGGPAA</sequence>
<dbReference type="InterPro" id="IPR046342">
    <property type="entry name" value="CBS_dom_sf"/>
</dbReference>
<keyword evidence="7 9" id="KW-0129">CBS domain</keyword>
<dbReference type="FunFam" id="3.10.580.10:FF:000002">
    <property type="entry name" value="Magnesium/cobalt efflux protein CorC"/>
    <property type="match status" value="1"/>
</dbReference>
<dbReference type="PANTHER" id="PTHR22777:SF32">
    <property type="entry name" value="UPF0053 INNER MEMBRANE PROTEIN YFJD"/>
    <property type="match status" value="1"/>
</dbReference>
<dbReference type="CDD" id="cd04590">
    <property type="entry name" value="CBS_pair_CorC_HlyC_assoc"/>
    <property type="match status" value="1"/>
</dbReference>
<dbReference type="SMART" id="SM01091">
    <property type="entry name" value="CorC_HlyC"/>
    <property type="match status" value="1"/>
</dbReference>
<gene>
    <name evidence="14" type="ordered locus">RPB_0537</name>
</gene>
<organism evidence="14 15">
    <name type="scientific">Rhodopseudomonas palustris (strain HaA2)</name>
    <dbReference type="NCBI Taxonomy" id="316058"/>
    <lineage>
        <taxon>Bacteria</taxon>
        <taxon>Pseudomonadati</taxon>
        <taxon>Pseudomonadota</taxon>
        <taxon>Alphaproteobacteria</taxon>
        <taxon>Hyphomicrobiales</taxon>
        <taxon>Nitrobacteraceae</taxon>
        <taxon>Rhodopseudomonas</taxon>
    </lineage>
</organism>
<dbReference type="PROSITE" id="PS51846">
    <property type="entry name" value="CNNM"/>
    <property type="match status" value="1"/>
</dbReference>
<feature type="domain" description="CBS" evidence="12">
    <location>
        <begin position="212"/>
        <end position="273"/>
    </location>
</feature>
<evidence type="ECO:0000256" key="3">
    <source>
        <dbReference type="ARBA" id="ARBA00022475"/>
    </source>
</evidence>
<evidence type="ECO:0000259" key="13">
    <source>
        <dbReference type="PROSITE" id="PS51846"/>
    </source>
</evidence>
<dbReference type="GO" id="GO:0050660">
    <property type="term" value="F:flavin adenine dinucleotide binding"/>
    <property type="evidence" value="ECO:0007669"/>
    <property type="project" value="InterPro"/>
</dbReference>
<evidence type="ECO:0000256" key="6">
    <source>
        <dbReference type="ARBA" id="ARBA00022989"/>
    </source>
</evidence>
<dbReference type="Pfam" id="PF00571">
    <property type="entry name" value="CBS"/>
    <property type="match status" value="2"/>
</dbReference>
<dbReference type="GO" id="GO:0005886">
    <property type="term" value="C:plasma membrane"/>
    <property type="evidence" value="ECO:0007669"/>
    <property type="project" value="UniProtKB-SubCell"/>
</dbReference>
<evidence type="ECO:0000256" key="2">
    <source>
        <dbReference type="ARBA" id="ARBA00006446"/>
    </source>
</evidence>
<dbReference type="Pfam" id="PF03471">
    <property type="entry name" value="CorC_HlyC"/>
    <property type="match status" value="1"/>
</dbReference>
<dbReference type="STRING" id="316058.RPB_0537"/>
<dbReference type="Gene3D" id="3.10.580.10">
    <property type="entry name" value="CBS-domain"/>
    <property type="match status" value="1"/>
</dbReference>
<dbReference type="Proteomes" id="UP000008809">
    <property type="component" value="Chromosome"/>
</dbReference>
<dbReference type="SUPFAM" id="SSF56176">
    <property type="entry name" value="FAD-binding/transporter-associated domain-like"/>
    <property type="match status" value="1"/>
</dbReference>
<evidence type="ECO:0000256" key="4">
    <source>
        <dbReference type="ARBA" id="ARBA00022692"/>
    </source>
</evidence>
<feature type="transmembrane region" description="Helical" evidence="11">
    <location>
        <begin position="96"/>
        <end position="115"/>
    </location>
</feature>
<feature type="transmembrane region" description="Helical" evidence="11">
    <location>
        <begin position="65"/>
        <end position="90"/>
    </location>
</feature>
<evidence type="ECO:0000259" key="12">
    <source>
        <dbReference type="PROSITE" id="PS51371"/>
    </source>
</evidence>
<dbReference type="InterPro" id="IPR036318">
    <property type="entry name" value="FAD-bd_PCMH-like_sf"/>
</dbReference>
<evidence type="ECO:0000313" key="15">
    <source>
        <dbReference type="Proteomes" id="UP000008809"/>
    </source>
</evidence>
<evidence type="ECO:0008006" key="16">
    <source>
        <dbReference type="Google" id="ProtNLM"/>
    </source>
</evidence>
<keyword evidence="3" id="KW-1003">Cell membrane</keyword>
<dbReference type="InterPro" id="IPR016169">
    <property type="entry name" value="FAD-bd_PCMH_sub2"/>
</dbReference>
<dbReference type="AlphaFoldDB" id="Q2J2R2"/>
<evidence type="ECO:0000256" key="5">
    <source>
        <dbReference type="ARBA" id="ARBA00022737"/>
    </source>
</evidence>
<name>Q2J2R2_RHOP2</name>
<dbReference type="SUPFAM" id="SSF54631">
    <property type="entry name" value="CBS-domain pair"/>
    <property type="match status" value="1"/>
</dbReference>
<evidence type="ECO:0000256" key="9">
    <source>
        <dbReference type="PROSITE-ProRule" id="PRU00703"/>
    </source>
</evidence>
<dbReference type="SMART" id="SM00116">
    <property type="entry name" value="CBS"/>
    <property type="match status" value="2"/>
</dbReference>
<dbReference type="InterPro" id="IPR000644">
    <property type="entry name" value="CBS_dom"/>
</dbReference>
<dbReference type="Gene3D" id="3.30.465.10">
    <property type="match status" value="1"/>
</dbReference>
<evidence type="ECO:0000256" key="11">
    <source>
        <dbReference type="SAM" id="Phobius"/>
    </source>
</evidence>
<reference evidence="14 15" key="1">
    <citation type="submission" date="2006-01" db="EMBL/GenBank/DDBJ databases">
        <title>Complete sequence of Rhodopseudomonas palustris HaA2.</title>
        <authorList>
            <consortium name="US DOE Joint Genome Institute"/>
            <person name="Copeland A."/>
            <person name="Lucas S."/>
            <person name="Lapidus A."/>
            <person name="Barry K."/>
            <person name="Detter J.C."/>
            <person name="Glavina T."/>
            <person name="Hammon N."/>
            <person name="Israni S."/>
            <person name="Pitluck S."/>
            <person name="Chain P."/>
            <person name="Malfatti S."/>
            <person name="Shin M."/>
            <person name="Vergez L."/>
            <person name="Schmutz J."/>
            <person name="Larimer F."/>
            <person name="Land M."/>
            <person name="Hauser L."/>
            <person name="Pelletier D.A."/>
            <person name="Kyrpides N."/>
            <person name="Anderson I."/>
            <person name="Oda Y."/>
            <person name="Harwood C.S."/>
            <person name="Richardson P."/>
        </authorList>
    </citation>
    <scope>NUCLEOTIDE SEQUENCE [LARGE SCALE GENOMIC DNA]</scope>
    <source>
        <strain evidence="14 15">HaA2</strain>
    </source>
</reference>
<evidence type="ECO:0000313" key="14">
    <source>
        <dbReference type="EMBL" id="ABD05248.1"/>
    </source>
</evidence>
<keyword evidence="15" id="KW-1185">Reference proteome</keyword>
<comment type="similarity">
    <text evidence="2">Belongs to the UPF0053 family. Hemolysin C subfamily.</text>
</comment>
<comment type="subcellular location">
    <subcellularLocation>
        <location evidence="1">Cell membrane</location>
        <topology evidence="1">Multi-pass membrane protein</topology>
    </subcellularLocation>
</comment>
<dbReference type="PANTHER" id="PTHR22777">
    <property type="entry name" value="HEMOLYSIN-RELATED"/>
    <property type="match status" value="1"/>
</dbReference>
<dbReference type="KEGG" id="rpb:RPB_0537"/>
<proteinExistence type="inferred from homology"/>
<dbReference type="HOGENOM" id="CLU_015237_4_1_5"/>
<keyword evidence="6 10" id="KW-1133">Transmembrane helix</keyword>
<evidence type="ECO:0000256" key="8">
    <source>
        <dbReference type="ARBA" id="ARBA00023136"/>
    </source>
</evidence>
<dbReference type="Pfam" id="PF01595">
    <property type="entry name" value="CNNM"/>
    <property type="match status" value="1"/>
</dbReference>
<dbReference type="eggNOG" id="COG4536">
    <property type="taxonomic scope" value="Bacteria"/>
</dbReference>